<reference evidence="2 3" key="1">
    <citation type="submission" date="2016-11" db="EMBL/GenBank/DDBJ databases">
        <authorList>
            <person name="Jaros S."/>
            <person name="Januszkiewicz K."/>
            <person name="Wedrychowicz H."/>
        </authorList>
    </citation>
    <scope>NUCLEOTIDE SEQUENCE [LARGE SCALE GENOMIC DNA]</scope>
</reference>
<name>A0A2X0MTZ2_9BASI</name>
<keyword evidence="1" id="KW-0472">Membrane</keyword>
<evidence type="ECO:0000256" key="1">
    <source>
        <dbReference type="SAM" id="Phobius"/>
    </source>
</evidence>
<keyword evidence="1" id="KW-1133">Transmembrane helix</keyword>
<feature type="transmembrane region" description="Helical" evidence="1">
    <location>
        <begin position="7"/>
        <end position="25"/>
    </location>
</feature>
<evidence type="ECO:0000313" key="3">
    <source>
        <dbReference type="Proteomes" id="UP000249464"/>
    </source>
</evidence>
<protein>
    <submittedName>
        <fullName evidence="2">BQ5605_C002g01597 protein</fullName>
    </submittedName>
</protein>
<accession>A0A2X0MTZ2</accession>
<dbReference type="AlphaFoldDB" id="A0A2X0MTZ2"/>
<evidence type="ECO:0000313" key="2">
    <source>
        <dbReference type="EMBL" id="SGY34207.1"/>
    </source>
</evidence>
<dbReference type="Proteomes" id="UP000249464">
    <property type="component" value="Unassembled WGS sequence"/>
</dbReference>
<feature type="transmembrane region" description="Helical" evidence="1">
    <location>
        <begin position="45"/>
        <end position="62"/>
    </location>
</feature>
<sequence>MSFRRGNLIFSGLGLIFLPLNILFLPRASQLALITLGFTRTGVRVTAISVIITFLLLFRAPFEFQIVELLRTARFLEDPIRRRFRPPLRAEFSIHIIGVIVIDRHWDRVTDCCRQKTPPKVRMEIGQDE</sequence>
<organism evidence="2 3">
    <name type="scientific">Microbotryum silenes-dioicae</name>
    <dbReference type="NCBI Taxonomy" id="796604"/>
    <lineage>
        <taxon>Eukaryota</taxon>
        <taxon>Fungi</taxon>
        <taxon>Dikarya</taxon>
        <taxon>Basidiomycota</taxon>
        <taxon>Pucciniomycotina</taxon>
        <taxon>Microbotryomycetes</taxon>
        <taxon>Microbotryales</taxon>
        <taxon>Microbotryaceae</taxon>
        <taxon>Microbotryum</taxon>
    </lineage>
</organism>
<gene>
    <name evidence="2" type="primary">BQ5605_C002g01597</name>
    <name evidence="2" type="ORF">BQ5605_C002G01597</name>
</gene>
<keyword evidence="3" id="KW-1185">Reference proteome</keyword>
<dbReference type="EMBL" id="FQNC01000041">
    <property type="protein sequence ID" value="SGY34207.1"/>
    <property type="molecule type" value="Genomic_DNA"/>
</dbReference>
<proteinExistence type="predicted"/>
<keyword evidence="1" id="KW-0812">Transmembrane</keyword>